<sequence>MSGIHSRVLKYKFEESVVRIFISDLRDSGAPTSAIGEVPAPSCLPPRGPWRMTRLILLANSHEVSRRPDSDPSMPAMFPEDLPALSCLDGYAADASNEVYTGADMSISSK</sequence>
<evidence type="ECO:0000313" key="1">
    <source>
        <dbReference type="EMBL" id="KAJ3476429.1"/>
    </source>
</evidence>
<accession>A0AAD5USD5</accession>
<comment type="caution">
    <text evidence="1">The sequence shown here is derived from an EMBL/GenBank/DDBJ whole genome shotgun (WGS) entry which is preliminary data.</text>
</comment>
<organism evidence="1 2">
    <name type="scientific">Meripilus lineatus</name>
    <dbReference type="NCBI Taxonomy" id="2056292"/>
    <lineage>
        <taxon>Eukaryota</taxon>
        <taxon>Fungi</taxon>
        <taxon>Dikarya</taxon>
        <taxon>Basidiomycota</taxon>
        <taxon>Agaricomycotina</taxon>
        <taxon>Agaricomycetes</taxon>
        <taxon>Polyporales</taxon>
        <taxon>Meripilaceae</taxon>
        <taxon>Meripilus</taxon>
    </lineage>
</organism>
<reference evidence="1" key="1">
    <citation type="submission" date="2022-07" db="EMBL/GenBank/DDBJ databases">
        <title>Genome Sequence of Physisporinus lineatus.</title>
        <authorList>
            <person name="Buettner E."/>
        </authorList>
    </citation>
    <scope>NUCLEOTIDE SEQUENCE</scope>
    <source>
        <strain evidence="1">VT162</strain>
    </source>
</reference>
<dbReference type="Proteomes" id="UP001212997">
    <property type="component" value="Unassembled WGS sequence"/>
</dbReference>
<gene>
    <name evidence="1" type="ORF">NLI96_g11163</name>
</gene>
<keyword evidence="2" id="KW-1185">Reference proteome</keyword>
<dbReference type="EMBL" id="JANAWD010000708">
    <property type="protein sequence ID" value="KAJ3476429.1"/>
    <property type="molecule type" value="Genomic_DNA"/>
</dbReference>
<dbReference type="AlphaFoldDB" id="A0AAD5USD5"/>
<proteinExistence type="predicted"/>
<evidence type="ECO:0000313" key="2">
    <source>
        <dbReference type="Proteomes" id="UP001212997"/>
    </source>
</evidence>
<name>A0AAD5USD5_9APHY</name>
<protein>
    <submittedName>
        <fullName evidence="1">Uncharacterized protein</fullName>
    </submittedName>
</protein>